<dbReference type="AlphaFoldDB" id="A0AAQ0BZV3"/>
<name>A0AAQ0BZV3_9GAMM</name>
<evidence type="ECO:0008006" key="3">
    <source>
        <dbReference type="Google" id="ProtNLM"/>
    </source>
</evidence>
<evidence type="ECO:0000313" key="1">
    <source>
        <dbReference type="EMBL" id="QQE88556.1"/>
    </source>
</evidence>
<dbReference type="EMBL" id="CP066310">
    <property type="protein sequence ID" value="QQE88556.1"/>
    <property type="molecule type" value="Genomic_DNA"/>
</dbReference>
<accession>A0AAQ0BZV3</accession>
<protein>
    <recommendedName>
        <fullName evidence="3">Peptidase M15</fullName>
    </recommendedName>
</protein>
<organism evidence="1 2">
    <name type="scientific">Azotobacter chroococcum</name>
    <dbReference type="NCBI Taxonomy" id="353"/>
    <lineage>
        <taxon>Bacteria</taxon>
        <taxon>Pseudomonadati</taxon>
        <taxon>Pseudomonadota</taxon>
        <taxon>Gammaproteobacteria</taxon>
        <taxon>Pseudomonadales</taxon>
        <taxon>Pseudomonadaceae</taxon>
        <taxon>Azotobacter</taxon>
    </lineage>
</organism>
<gene>
    <name evidence="1" type="ORF">GKQ51_20370</name>
</gene>
<dbReference type="Proteomes" id="UP000596192">
    <property type="component" value="Chromosome"/>
</dbReference>
<evidence type="ECO:0000313" key="2">
    <source>
        <dbReference type="Proteomes" id="UP000596192"/>
    </source>
</evidence>
<proteinExistence type="predicted"/>
<sequence length="154" mass="17320">MDNLPKHEASWQAYAALANELLDLLVDTFGMPQLTYGFCGHSLRCTIKQRPSPGIAPALDQHAAYELNHLGKPICTRLGAAVDLIYTDQSSIMIGNWLAENTPFDRLYLYGPDRPLHISYGPEHNRQIVLIRRLQGRRIPKIISLAQLKGVDRC</sequence>
<dbReference type="RefSeq" id="WP_198866825.1">
    <property type="nucleotide sequence ID" value="NZ_CP066310.1"/>
</dbReference>
<reference evidence="1 2" key="1">
    <citation type="submission" date="2020-12" db="EMBL/GenBank/DDBJ databases">
        <title>Genomic Analysis and Response surface optimization of nitrogen-fixing conditions for A. chroococcum strain HR1, Isolation from rhizosphere soil.</title>
        <authorList>
            <person name="Li J."/>
            <person name="Yang H."/>
            <person name="Liu H."/>
            <person name="Wang C."/>
            <person name="Tian Y."/>
            <person name="Lu X.Y."/>
        </authorList>
    </citation>
    <scope>NUCLEOTIDE SEQUENCE [LARGE SCALE GENOMIC DNA]</scope>
    <source>
        <strain evidence="1 2">HR1</strain>
    </source>
</reference>